<feature type="chain" id="PRO_5006392956" description="Lipoprotein" evidence="2">
    <location>
        <begin position="27"/>
        <end position="179"/>
    </location>
</feature>
<evidence type="ECO:0000256" key="1">
    <source>
        <dbReference type="SAM" id="MobiDB-lite"/>
    </source>
</evidence>
<name>A0A0R0BRR9_9GAMM</name>
<feature type="region of interest" description="Disordered" evidence="1">
    <location>
        <begin position="126"/>
        <end position="146"/>
    </location>
</feature>
<evidence type="ECO:0000313" key="4">
    <source>
        <dbReference type="Proteomes" id="UP000051254"/>
    </source>
</evidence>
<keyword evidence="4" id="KW-1185">Reference proteome</keyword>
<dbReference type="Proteomes" id="UP000051254">
    <property type="component" value="Unassembled WGS sequence"/>
</dbReference>
<accession>A0A0R0BRR9</accession>
<evidence type="ECO:0000256" key="2">
    <source>
        <dbReference type="SAM" id="SignalP"/>
    </source>
</evidence>
<protein>
    <recommendedName>
        <fullName evidence="5">Lipoprotein</fullName>
    </recommendedName>
</protein>
<keyword evidence="2" id="KW-0732">Signal</keyword>
<dbReference type="PATRIC" id="fig|266128.3.peg.2003"/>
<organism evidence="3 4">
    <name type="scientific">Stenotrophomonas koreensis</name>
    <dbReference type="NCBI Taxonomy" id="266128"/>
    <lineage>
        <taxon>Bacteria</taxon>
        <taxon>Pseudomonadati</taxon>
        <taxon>Pseudomonadota</taxon>
        <taxon>Gammaproteobacteria</taxon>
        <taxon>Lysobacterales</taxon>
        <taxon>Lysobacteraceae</taxon>
        <taxon>Stenotrophomonas</taxon>
    </lineage>
</organism>
<evidence type="ECO:0008006" key="5">
    <source>
        <dbReference type="Google" id="ProtNLM"/>
    </source>
</evidence>
<dbReference type="AlphaFoldDB" id="A0A0R0BRR9"/>
<proteinExistence type="predicted"/>
<sequence length="179" mass="18653">MSKLCASGRVAGAVLLAGLLAGNGCASTSQGTAGSPPEKRNPVMTSPMYSAVAELAALDLDQIQPLQALLGTTLQAQDSGQGWQQRQAAGGQLGEVALARVELRSPPAGQAGSPVLLLQLAQPQPFDPLQWPGAQPSPPRPDAPDAPAWWELRLQRSAVVLGLDARQQAIVSISVRQQR</sequence>
<dbReference type="EMBL" id="LDJH01000005">
    <property type="protein sequence ID" value="KRG60028.1"/>
    <property type="molecule type" value="Genomic_DNA"/>
</dbReference>
<feature type="signal peptide" evidence="2">
    <location>
        <begin position="1"/>
        <end position="26"/>
    </location>
</feature>
<gene>
    <name evidence="3" type="ORF">ABB25_01790</name>
</gene>
<evidence type="ECO:0000313" key="3">
    <source>
        <dbReference type="EMBL" id="KRG60028.1"/>
    </source>
</evidence>
<reference evidence="3 4" key="1">
    <citation type="submission" date="2015-05" db="EMBL/GenBank/DDBJ databases">
        <title>Genome sequencing and analysis of members of genus Stenotrophomonas.</title>
        <authorList>
            <person name="Patil P.P."/>
            <person name="Midha S."/>
            <person name="Patil P.B."/>
        </authorList>
    </citation>
    <scope>NUCLEOTIDE SEQUENCE [LARGE SCALE GENOMIC DNA]</scope>
    <source>
        <strain evidence="3 4">DSM 17805</strain>
    </source>
</reference>
<comment type="caution">
    <text evidence="3">The sequence shown here is derived from an EMBL/GenBank/DDBJ whole genome shotgun (WGS) entry which is preliminary data.</text>
</comment>